<comment type="caution">
    <text evidence="2">The sequence shown here is derived from an EMBL/GenBank/DDBJ whole genome shotgun (WGS) entry which is preliminary data.</text>
</comment>
<dbReference type="Pfam" id="PF09808">
    <property type="entry name" value="SNAPC1"/>
    <property type="match status" value="1"/>
</dbReference>
<dbReference type="EMBL" id="SWLE01000006">
    <property type="protein sequence ID" value="TNM98574.1"/>
    <property type="molecule type" value="Genomic_DNA"/>
</dbReference>
<dbReference type="GO" id="GO:0042796">
    <property type="term" value="P:snRNA transcription by RNA polymerase III"/>
    <property type="evidence" value="ECO:0007669"/>
    <property type="project" value="TreeGrafter"/>
</dbReference>
<dbReference type="GO" id="GO:0043565">
    <property type="term" value="F:sequence-specific DNA binding"/>
    <property type="evidence" value="ECO:0007669"/>
    <property type="project" value="TreeGrafter"/>
</dbReference>
<evidence type="ECO:0000256" key="1">
    <source>
        <dbReference type="SAM" id="MobiDB-lite"/>
    </source>
</evidence>
<evidence type="ECO:0008006" key="4">
    <source>
        <dbReference type="Google" id="ProtNLM"/>
    </source>
</evidence>
<feature type="compositionally biased region" description="Basic residues" evidence="1">
    <location>
        <begin position="354"/>
        <end position="365"/>
    </location>
</feature>
<feature type="region of interest" description="Disordered" evidence="1">
    <location>
        <begin position="346"/>
        <end position="365"/>
    </location>
</feature>
<evidence type="ECO:0000313" key="3">
    <source>
        <dbReference type="Proteomes" id="UP000516260"/>
    </source>
</evidence>
<dbReference type="PANTHER" id="PTHR15131:SF3">
    <property type="entry name" value="SNRNA-ACTIVATING PROTEIN COMPLEX SUBUNIT 1"/>
    <property type="match status" value="1"/>
</dbReference>
<protein>
    <recommendedName>
        <fullName evidence="4">snRNA-activating protein complex subunit 1</fullName>
    </recommendedName>
</protein>
<evidence type="ECO:0000313" key="2">
    <source>
        <dbReference type="EMBL" id="TNM98574.1"/>
    </source>
</evidence>
<dbReference type="GO" id="GO:0019185">
    <property type="term" value="C:snRNA-activating protein complex"/>
    <property type="evidence" value="ECO:0007669"/>
    <property type="project" value="TreeGrafter"/>
</dbReference>
<accession>A0A4Z2C2J3</accession>
<organism evidence="2 3">
    <name type="scientific">Takifugu bimaculatus</name>
    <dbReference type="NCBI Taxonomy" id="433685"/>
    <lineage>
        <taxon>Eukaryota</taxon>
        <taxon>Metazoa</taxon>
        <taxon>Chordata</taxon>
        <taxon>Craniata</taxon>
        <taxon>Vertebrata</taxon>
        <taxon>Euteleostomi</taxon>
        <taxon>Actinopterygii</taxon>
        <taxon>Neopterygii</taxon>
        <taxon>Teleostei</taxon>
        <taxon>Neoteleostei</taxon>
        <taxon>Acanthomorphata</taxon>
        <taxon>Eupercaria</taxon>
        <taxon>Tetraodontiformes</taxon>
        <taxon>Tetradontoidea</taxon>
        <taxon>Tetraodontidae</taxon>
        <taxon>Takifugu</taxon>
    </lineage>
</organism>
<feature type="compositionally biased region" description="Polar residues" evidence="1">
    <location>
        <begin position="269"/>
        <end position="284"/>
    </location>
</feature>
<feature type="region of interest" description="Disordered" evidence="1">
    <location>
        <begin position="235"/>
        <end position="339"/>
    </location>
</feature>
<sequence length="365" mass="41944">MPPKKLPYSDFFDETLTRDVEELLSRFQGADSVRYSDFSLIWREMRCADVFLGICRSGEAKSFTRVSLATAMKYFLPPYSFQIRVGGLYLMFGFYHTQLVVPPVNIRLALKDITAVQKFLVDSLDAGHYDIVYIYEKLVAARAFHYTAMPHHLHFQKQKKPKKDPVCSSFLGRTSAVHDLLSLDLLEELSNVHIHYTKLKESTVEVGSSVNMSQRDLVPPLEKCMKEFVTWQQKTFSQGQNDQNTDDEGDEKQEKKKKRQSKAESSSRVSLLQSIKQKSFQNLPVASKSRRHRQTQVVDSPGSGAEQVPEGRKKWQRPPSLRARTWKSLGVPEEETKTQAWLLSAPEEWESRRLRGTSKRQHADA</sequence>
<reference evidence="2 3" key="1">
    <citation type="submission" date="2019-04" db="EMBL/GenBank/DDBJ databases">
        <title>The sequence and de novo assembly of Takifugu bimaculatus genome using PacBio and Hi-C technologies.</title>
        <authorList>
            <person name="Xu P."/>
            <person name="Liu B."/>
            <person name="Zhou Z."/>
        </authorList>
    </citation>
    <scope>NUCLEOTIDE SEQUENCE [LARGE SCALE GENOMIC DNA]</scope>
    <source>
        <strain evidence="2">TB-2018</strain>
        <tissue evidence="2">Muscle</tissue>
    </source>
</reference>
<dbReference type="PANTHER" id="PTHR15131">
    <property type="entry name" value="SMALL NUCLEAR RNA ACTIVATING COMPLEX, POLYPEPTIDE 1"/>
    <property type="match status" value="1"/>
</dbReference>
<dbReference type="InterPro" id="IPR019188">
    <property type="entry name" value="SNAPC1"/>
</dbReference>
<dbReference type="Proteomes" id="UP000516260">
    <property type="component" value="Chromosome 14"/>
</dbReference>
<proteinExistence type="predicted"/>
<dbReference type="GO" id="GO:0042795">
    <property type="term" value="P:snRNA transcription by RNA polymerase II"/>
    <property type="evidence" value="ECO:0007669"/>
    <property type="project" value="TreeGrafter"/>
</dbReference>
<name>A0A4Z2C2J3_9TELE</name>
<keyword evidence="3" id="KW-1185">Reference proteome</keyword>
<gene>
    <name evidence="2" type="ORF">fugu_013138</name>
</gene>
<dbReference type="AlphaFoldDB" id="A0A4Z2C2J3"/>